<keyword evidence="5" id="KW-0503">Monooxygenase</keyword>
<dbReference type="GO" id="GO:0004497">
    <property type="term" value="F:monooxygenase activity"/>
    <property type="evidence" value="ECO:0007669"/>
    <property type="project" value="UniProtKB-KW"/>
</dbReference>
<proteinExistence type="predicted"/>
<accession>G3BDF1</accession>
<dbReference type="EMBL" id="GL996528">
    <property type="protein sequence ID" value="EGV60942.1"/>
    <property type="molecule type" value="Genomic_DNA"/>
</dbReference>
<dbReference type="Pfam" id="PF02771">
    <property type="entry name" value="Acyl-CoA_dh_N"/>
    <property type="match status" value="1"/>
</dbReference>
<dbReference type="GeneID" id="18250070"/>
<organism evidence="6">
    <name type="scientific">Candida tenuis (strain ATCC 10573 / BCRC 21748 / CBS 615 / JCM 9827 / NBRC 10315 / NRRL Y-1498 / VKM Y-70)</name>
    <name type="common">Yeast</name>
    <name type="synonym">Yamadazyma tenuis</name>
    <dbReference type="NCBI Taxonomy" id="590646"/>
    <lineage>
        <taxon>Eukaryota</taxon>
        <taxon>Fungi</taxon>
        <taxon>Dikarya</taxon>
        <taxon>Ascomycota</taxon>
        <taxon>Saccharomycotina</taxon>
        <taxon>Pichiomycetes</taxon>
        <taxon>Debaryomycetaceae</taxon>
        <taxon>Yamadazyma</taxon>
    </lineage>
</organism>
<dbReference type="SUPFAM" id="SSF47203">
    <property type="entry name" value="Acyl-CoA dehydrogenase C-terminal domain-like"/>
    <property type="match status" value="1"/>
</dbReference>
<evidence type="ECO:0000256" key="1">
    <source>
        <dbReference type="ARBA" id="ARBA00022630"/>
    </source>
</evidence>
<dbReference type="PANTHER" id="PTHR43884:SF12">
    <property type="entry name" value="ISOVALERYL-COA DEHYDROGENASE, MITOCHONDRIAL-RELATED"/>
    <property type="match status" value="1"/>
</dbReference>
<dbReference type="Proteomes" id="UP000000707">
    <property type="component" value="Unassembled WGS sequence"/>
</dbReference>
<dbReference type="InterPro" id="IPR013107">
    <property type="entry name" value="Acyl-CoA_DH_C"/>
</dbReference>
<dbReference type="Pfam" id="PF08028">
    <property type="entry name" value="Acyl-CoA_dh_2"/>
    <property type="match status" value="1"/>
</dbReference>
<dbReference type="KEGG" id="cten:18250070"/>
<protein>
    <submittedName>
        <fullName evidence="5">FMNH2-dependent monooxygenase</fullName>
    </submittedName>
</protein>
<dbReference type="GO" id="GO:0006552">
    <property type="term" value="P:L-leucine catabolic process"/>
    <property type="evidence" value="ECO:0007669"/>
    <property type="project" value="TreeGrafter"/>
</dbReference>
<feature type="domain" description="Acyl-CoA dehydrogenase/oxidase N-terminal" evidence="3">
    <location>
        <begin position="43"/>
        <end position="131"/>
    </location>
</feature>
<keyword evidence="1" id="KW-0285">Flavoprotein</keyword>
<dbReference type="STRING" id="590646.G3BDF1"/>
<dbReference type="Gene3D" id="1.20.140.10">
    <property type="entry name" value="Butyryl-CoA Dehydrogenase, subunit A, domain 3"/>
    <property type="match status" value="1"/>
</dbReference>
<keyword evidence="2" id="KW-0560">Oxidoreductase</keyword>
<dbReference type="InterPro" id="IPR013786">
    <property type="entry name" value="AcylCoA_DH/ox_N"/>
</dbReference>
<dbReference type="OrthoDB" id="5356974at2759"/>
<reference evidence="5 6" key="1">
    <citation type="journal article" date="2011" name="Proc. Natl. Acad. Sci. U.S.A.">
        <title>Comparative genomics of xylose-fermenting fungi for enhanced biofuel production.</title>
        <authorList>
            <person name="Wohlbach D.J."/>
            <person name="Kuo A."/>
            <person name="Sato T.K."/>
            <person name="Potts K.M."/>
            <person name="Salamov A.A."/>
            <person name="LaButti K.M."/>
            <person name="Sun H."/>
            <person name="Clum A."/>
            <person name="Pangilinan J.L."/>
            <person name="Lindquist E.A."/>
            <person name="Lucas S."/>
            <person name="Lapidus A."/>
            <person name="Jin M."/>
            <person name="Gunawan C."/>
            <person name="Balan V."/>
            <person name="Dale B.E."/>
            <person name="Jeffries T.W."/>
            <person name="Zinkel R."/>
            <person name="Barry K.W."/>
            <person name="Grigoriev I.V."/>
            <person name="Gasch A.P."/>
        </authorList>
    </citation>
    <scope>NUCLEOTIDE SEQUENCE [LARGE SCALE GENOMIC DNA]</scope>
    <source>
        <strain evidence="6">ATCC 10573 / BCRC 21748 / CBS 615 / JCM 9827 / NBRC 10315 / NRRL Y-1498 / VKM Y-70</strain>
    </source>
</reference>
<dbReference type="InterPro" id="IPR046373">
    <property type="entry name" value="Acyl-CoA_Oxase/DH_mid-dom_sf"/>
</dbReference>
<dbReference type="Gene3D" id="1.10.540.10">
    <property type="entry name" value="Acyl-CoA dehydrogenase/oxidase, N-terminal domain"/>
    <property type="match status" value="1"/>
</dbReference>
<gene>
    <name evidence="5" type="ORF">CANTEDRAFT_137414</name>
</gene>
<evidence type="ECO:0000313" key="6">
    <source>
        <dbReference type="Proteomes" id="UP000000707"/>
    </source>
</evidence>
<dbReference type="AlphaFoldDB" id="G3BDF1"/>
<evidence type="ECO:0000259" key="4">
    <source>
        <dbReference type="Pfam" id="PF08028"/>
    </source>
</evidence>
<dbReference type="GO" id="GO:0008470">
    <property type="term" value="F:3-methylbutanoyl-CoA dehydrogenase activity"/>
    <property type="evidence" value="ECO:0007669"/>
    <property type="project" value="TreeGrafter"/>
</dbReference>
<dbReference type="SUPFAM" id="SSF56645">
    <property type="entry name" value="Acyl-CoA dehydrogenase NM domain-like"/>
    <property type="match status" value="1"/>
</dbReference>
<dbReference type="InterPro" id="IPR009100">
    <property type="entry name" value="AcylCoA_DH/oxidase_NM_dom_sf"/>
</dbReference>
<name>G3BDF1_CANTC</name>
<dbReference type="HOGENOM" id="CLU_018204_10_1_1"/>
<dbReference type="eggNOG" id="KOG0139">
    <property type="taxonomic scope" value="Eukaryota"/>
</dbReference>
<dbReference type="PANTHER" id="PTHR43884">
    <property type="entry name" value="ACYL-COA DEHYDROGENASE"/>
    <property type="match status" value="1"/>
</dbReference>
<evidence type="ECO:0000313" key="5">
    <source>
        <dbReference type="EMBL" id="EGV60942.1"/>
    </source>
</evidence>
<dbReference type="InterPro" id="IPR036250">
    <property type="entry name" value="AcylCo_DH-like_C"/>
</dbReference>
<evidence type="ECO:0000259" key="3">
    <source>
        <dbReference type="Pfam" id="PF02771"/>
    </source>
</evidence>
<dbReference type="Gene3D" id="2.40.110.10">
    <property type="entry name" value="Butyryl-CoA Dehydrogenase, subunit A, domain 2"/>
    <property type="match status" value="1"/>
</dbReference>
<feature type="domain" description="Acyl-CoA dehydrogenase C-terminal" evidence="4">
    <location>
        <begin position="254"/>
        <end position="392"/>
    </location>
</feature>
<sequence length="418" mass="46450">MSSNTERAEISRNEAITEWQNQTPTSEKEWVSRAQRVAQILNIDAAERDEKGESPFKEIGLLKAAGFVNLLGPQKYGGGGQTWELAYKIVIEVAKADSSIGHLLGNHYSWFWSAVYFGTDAQREKWIKILTENDSYIGGAVNPRNSDLLAKPDGDDIVFNGKKYFCTGSVVSDHLILEGVLPSGEHVFAYVPGDHPGIKYLHNWNSIGQRLTESGGVVVDNVRVKWEDALGFSPSGDKLVDDVYSTYILPAVQLVFAGVHIGVAIGALETAAGYTRDYTRAWPYGGDNKEKAVDEWYIREGYGALAAKVWGAEALYREVAKLSSDVLHSDRKSLTERRRGEIAVKVAATKILGAETALEVGSKIFELTGARSGLRNFAFDRFWRNVRLHSLHDPLPYKKREVGSFFLLDEIPTPSWYT</sequence>
<keyword evidence="6" id="KW-1185">Reference proteome</keyword>
<dbReference type="InterPro" id="IPR037069">
    <property type="entry name" value="AcylCoA_DH/ox_N_sf"/>
</dbReference>
<dbReference type="GO" id="GO:0050660">
    <property type="term" value="F:flavin adenine dinucleotide binding"/>
    <property type="evidence" value="ECO:0007669"/>
    <property type="project" value="InterPro"/>
</dbReference>
<dbReference type="FunFam" id="2.40.110.10:FF:000020">
    <property type="entry name" value="Putative acyl-CoA dehydrogenase YdbM"/>
    <property type="match status" value="1"/>
</dbReference>
<dbReference type="PIRSF" id="PIRSF016578">
    <property type="entry name" value="HsaA"/>
    <property type="match status" value="1"/>
</dbReference>
<evidence type="ECO:0000256" key="2">
    <source>
        <dbReference type="ARBA" id="ARBA00023002"/>
    </source>
</evidence>